<accession>A0A2B4SRY6</accession>
<name>A0A2B4SRY6_STYPI</name>
<proteinExistence type="predicted"/>
<dbReference type="Proteomes" id="UP000225706">
    <property type="component" value="Unassembled WGS sequence"/>
</dbReference>
<organism evidence="1 2">
    <name type="scientific">Stylophora pistillata</name>
    <name type="common">Smooth cauliflower coral</name>
    <dbReference type="NCBI Taxonomy" id="50429"/>
    <lineage>
        <taxon>Eukaryota</taxon>
        <taxon>Metazoa</taxon>
        <taxon>Cnidaria</taxon>
        <taxon>Anthozoa</taxon>
        <taxon>Hexacorallia</taxon>
        <taxon>Scleractinia</taxon>
        <taxon>Astrocoeniina</taxon>
        <taxon>Pocilloporidae</taxon>
        <taxon>Stylophora</taxon>
    </lineage>
</organism>
<evidence type="ECO:0000313" key="2">
    <source>
        <dbReference type="Proteomes" id="UP000225706"/>
    </source>
</evidence>
<protein>
    <recommendedName>
        <fullName evidence="3">Endonuclease/exonuclease/phosphatase domain-containing protein</fullName>
    </recommendedName>
</protein>
<evidence type="ECO:0008006" key="3">
    <source>
        <dbReference type="Google" id="ProtNLM"/>
    </source>
</evidence>
<keyword evidence="2" id="KW-1185">Reference proteome</keyword>
<dbReference type="AlphaFoldDB" id="A0A2B4SRY6"/>
<gene>
    <name evidence="1" type="ORF">AWC38_SpisGene1755</name>
</gene>
<evidence type="ECO:0000313" key="1">
    <source>
        <dbReference type="EMBL" id="PFX33424.1"/>
    </source>
</evidence>
<sequence length="304" mass="34170">MISETVVSSTYFHNDESIMDKSLIMMKKSHRPSLVPRGAPDTDTYIFRYTSFAKFFSLVTVGDLRNSINIPELNDLLPEDLANSLNCAFLEPLEEYQIDDPFVPLPLEDPPEFLEIAEHQVYQLLCKLDSTKACDPDGIPNWFLKEYAVFLACLDNLFQPEVVFQAVSVEVIEITTNGDPNCDLSRPDKGAKEGKTLIDLMDVYGRTNLIKVPTRVVVGSSSLIDVILTNKPRSVLTSGVFDVSLSDHSLIYADLRLQCPRFSPGVVLKRLFKHYDPGLFSADIAIVPFHVADIFDDPEDECWV</sequence>
<reference evidence="2" key="1">
    <citation type="journal article" date="2017" name="bioRxiv">
        <title>Comparative analysis of the genomes of Stylophora pistillata and Acropora digitifera provides evidence for extensive differences between species of corals.</title>
        <authorList>
            <person name="Voolstra C.R."/>
            <person name="Li Y."/>
            <person name="Liew Y.J."/>
            <person name="Baumgarten S."/>
            <person name="Zoccola D."/>
            <person name="Flot J.-F."/>
            <person name="Tambutte S."/>
            <person name="Allemand D."/>
            <person name="Aranda M."/>
        </authorList>
    </citation>
    <scope>NUCLEOTIDE SEQUENCE [LARGE SCALE GENOMIC DNA]</scope>
</reference>
<dbReference type="EMBL" id="LSMT01000012">
    <property type="protein sequence ID" value="PFX33424.1"/>
    <property type="molecule type" value="Genomic_DNA"/>
</dbReference>
<comment type="caution">
    <text evidence="1">The sequence shown here is derived from an EMBL/GenBank/DDBJ whole genome shotgun (WGS) entry which is preliminary data.</text>
</comment>